<organism evidence="2">
    <name type="scientific">Longilinea arvoryzae</name>
    <dbReference type="NCBI Taxonomy" id="360412"/>
    <lineage>
        <taxon>Bacteria</taxon>
        <taxon>Bacillati</taxon>
        <taxon>Chloroflexota</taxon>
        <taxon>Anaerolineae</taxon>
        <taxon>Anaerolineales</taxon>
        <taxon>Anaerolineaceae</taxon>
        <taxon>Longilinea</taxon>
    </lineage>
</organism>
<protein>
    <submittedName>
        <fullName evidence="2">Glycerophosphoryl diester phosphodiesterase</fullName>
    </submittedName>
</protein>
<dbReference type="OrthoDB" id="384721at2"/>
<dbReference type="GO" id="GO:0008081">
    <property type="term" value="F:phosphoric diester hydrolase activity"/>
    <property type="evidence" value="ECO:0007669"/>
    <property type="project" value="InterPro"/>
</dbReference>
<sequence length="250" mass="27440">MLSELPKPLLLAHRGASAYAPENTLAAFELALRQGAHGVELDAKLSADRQIVVMHDASVNRTTDGSGRVNKLPLAALRELDAGVRSTSNYHGQKIPTLAETLETLGDRAIVNIELTNYTSPCDPLPELAAELVERMNLQSNVLFSSFLPANLYRVQRVLPHARVAILAYQGALGRLGRGWIGRRAAPEFVHPYRKDINPAYIHSEHKRGRRIHAWTIDSLTEARAFLSMGGDGLISDNPPLMLQAMEEVG</sequence>
<reference evidence="2" key="1">
    <citation type="submission" date="2015-07" db="EMBL/GenBank/DDBJ databases">
        <title>Draft Genome Sequences of Anaerolinea thermolimosa IMO-1, Bellilinea caldifistulae GOMI-1, Leptolinea tardivitalis YMTK-2, Levilinea saccharolytica KIBI-1,Longilinea arvoryzae KOME-1, Previously Described as Members of the Anaerolineaceae (Chloroflexi).</title>
        <authorList>
            <person name="Sekiguchi Y."/>
            <person name="Ohashi A."/>
            <person name="Matsuura N."/>
            <person name="Tourlousse M.D."/>
        </authorList>
    </citation>
    <scope>NUCLEOTIDE SEQUENCE [LARGE SCALE GENOMIC DNA]</scope>
    <source>
        <strain evidence="2">KOME-1</strain>
    </source>
</reference>
<dbReference type="SUPFAM" id="SSF51695">
    <property type="entry name" value="PLC-like phosphodiesterases"/>
    <property type="match status" value="1"/>
</dbReference>
<feature type="domain" description="GP-PDE" evidence="1">
    <location>
        <begin position="8"/>
        <end position="246"/>
    </location>
</feature>
<name>A0A0S7B9W8_9CHLR</name>
<gene>
    <name evidence="2" type="ORF">LARV_01997</name>
</gene>
<keyword evidence="3" id="KW-1185">Reference proteome</keyword>
<dbReference type="PANTHER" id="PTHR46211">
    <property type="entry name" value="GLYCEROPHOSPHORYL DIESTER PHOSPHODIESTERASE"/>
    <property type="match status" value="1"/>
</dbReference>
<dbReference type="InterPro" id="IPR017946">
    <property type="entry name" value="PLC-like_Pdiesterase_TIM-brl"/>
</dbReference>
<evidence type="ECO:0000313" key="3">
    <source>
        <dbReference type="Proteomes" id="UP000055060"/>
    </source>
</evidence>
<dbReference type="RefSeq" id="WP_075073506.1">
    <property type="nucleotide sequence ID" value="NZ_DF967972.1"/>
</dbReference>
<dbReference type="Gene3D" id="3.20.20.190">
    <property type="entry name" value="Phosphatidylinositol (PI) phosphodiesterase"/>
    <property type="match status" value="1"/>
</dbReference>
<dbReference type="PROSITE" id="PS51704">
    <property type="entry name" value="GP_PDE"/>
    <property type="match status" value="1"/>
</dbReference>
<dbReference type="Proteomes" id="UP000055060">
    <property type="component" value="Unassembled WGS sequence"/>
</dbReference>
<dbReference type="InterPro" id="IPR030395">
    <property type="entry name" value="GP_PDE_dom"/>
</dbReference>
<dbReference type="Pfam" id="PF03009">
    <property type="entry name" value="GDPD"/>
    <property type="match status" value="1"/>
</dbReference>
<accession>A0A0S7B9W8</accession>
<dbReference type="GO" id="GO:0006629">
    <property type="term" value="P:lipid metabolic process"/>
    <property type="evidence" value="ECO:0007669"/>
    <property type="project" value="InterPro"/>
</dbReference>
<dbReference type="AlphaFoldDB" id="A0A0S7B9W8"/>
<dbReference type="PANTHER" id="PTHR46211:SF1">
    <property type="entry name" value="GLYCEROPHOSPHODIESTER PHOSPHODIESTERASE, CYTOPLASMIC"/>
    <property type="match status" value="1"/>
</dbReference>
<dbReference type="STRING" id="360412.LARV_01997"/>
<dbReference type="EMBL" id="DF967972">
    <property type="protein sequence ID" value="GAP14231.1"/>
    <property type="molecule type" value="Genomic_DNA"/>
</dbReference>
<evidence type="ECO:0000313" key="2">
    <source>
        <dbReference type="EMBL" id="GAP14231.1"/>
    </source>
</evidence>
<evidence type="ECO:0000259" key="1">
    <source>
        <dbReference type="PROSITE" id="PS51704"/>
    </source>
</evidence>
<proteinExistence type="predicted"/>